<dbReference type="AlphaFoldDB" id="A0A210QKV7"/>
<comment type="caution">
    <text evidence="3">The sequence shown here is derived from an EMBL/GenBank/DDBJ whole genome shotgun (WGS) entry which is preliminary data.</text>
</comment>
<keyword evidence="2" id="KW-1133">Transmembrane helix</keyword>
<evidence type="ECO:0000256" key="1">
    <source>
        <dbReference type="SAM" id="MobiDB-lite"/>
    </source>
</evidence>
<gene>
    <name evidence="3" type="ORF">KP79_PYT11810</name>
</gene>
<keyword evidence="2" id="KW-0812">Transmembrane</keyword>
<sequence>MTSPKSEGSQHAPALLLAGITTALIVIGVIAIFCWRLVCISAYKEASGARGSNLRLRRGQTSCIQDNNADNHHQERGHRQHPGSLGNGQHLGVTSFSLQYTLPVVLPDEYLAGPHPPAYTKDVPAPASKYIAPPSYEDSVKSKECDPPPVYTLNITDDRIDTCSSHVHVDMHQDEGWPRGQAN</sequence>
<dbReference type="EMBL" id="NEDP02003142">
    <property type="protein sequence ID" value="OWF49385.1"/>
    <property type="molecule type" value="Genomic_DNA"/>
</dbReference>
<dbReference type="OrthoDB" id="10495310at2759"/>
<feature type="region of interest" description="Disordered" evidence="1">
    <location>
        <begin position="65"/>
        <end position="88"/>
    </location>
</feature>
<name>A0A210QKV7_MIZYE</name>
<reference evidence="3 4" key="1">
    <citation type="journal article" date="2017" name="Nat. Ecol. Evol.">
        <title>Scallop genome provides insights into evolution of bilaterian karyotype and development.</title>
        <authorList>
            <person name="Wang S."/>
            <person name="Zhang J."/>
            <person name="Jiao W."/>
            <person name="Li J."/>
            <person name="Xun X."/>
            <person name="Sun Y."/>
            <person name="Guo X."/>
            <person name="Huan P."/>
            <person name="Dong B."/>
            <person name="Zhang L."/>
            <person name="Hu X."/>
            <person name="Sun X."/>
            <person name="Wang J."/>
            <person name="Zhao C."/>
            <person name="Wang Y."/>
            <person name="Wang D."/>
            <person name="Huang X."/>
            <person name="Wang R."/>
            <person name="Lv J."/>
            <person name="Li Y."/>
            <person name="Zhang Z."/>
            <person name="Liu B."/>
            <person name="Lu W."/>
            <person name="Hui Y."/>
            <person name="Liang J."/>
            <person name="Zhou Z."/>
            <person name="Hou R."/>
            <person name="Li X."/>
            <person name="Liu Y."/>
            <person name="Li H."/>
            <person name="Ning X."/>
            <person name="Lin Y."/>
            <person name="Zhao L."/>
            <person name="Xing Q."/>
            <person name="Dou J."/>
            <person name="Li Y."/>
            <person name="Mao J."/>
            <person name="Guo H."/>
            <person name="Dou H."/>
            <person name="Li T."/>
            <person name="Mu C."/>
            <person name="Jiang W."/>
            <person name="Fu Q."/>
            <person name="Fu X."/>
            <person name="Miao Y."/>
            <person name="Liu J."/>
            <person name="Yu Q."/>
            <person name="Li R."/>
            <person name="Liao H."/>
            <person name="Li X."/>
            <person name="Kong Y."/>
            <person name="Jiang Z."/>
            <person name="Chourrout D."/>
            <person name="Li R."/>
            <person name="Bao Z."/>
        </authorList>
    </citation>
    <scope>NUCLEOTIDE SEQUENCE [LARGE SCALE GENOMIC DNA]</scope>
    <source>
        <strain evidence="3 4">PY_sf001</strain>
    </source>
</reference>
<evidence type="ECO:0000313" key="4">
    <source>
        <dbReference type="Proteomes" id="UP000242188"/>
    </source>
</evidence>
<organism evidence="3 4">
    <name type="scientific">Mizuhopecten yessoensis</name>
    <name type="common">Japanese scallop</name>
    <name type="synonym">Patinopecten yessoensis</name>
    <dbReference type="NCBI Taxonomy" id="6573"/>
    <lineage>
        <taxon>Eukaryota</taxon>
        <taxon>Metazoa</taxon>
        <taxon>Spiralia</taxon>
        <taxon>Lophotrochozoa</taxon>
        <taxon>Mollusca</taxon>
        <taxon>Bivalvia</taxon>
        <taxon>Autobranchia</taxon>
        <taxon>Pteriomorphia</taxon>
        <taxon>Pectinida</taxon>
        <taxon>Pectinoidea</taxon>
        <taxon>Pectinidae</taxon>
        <taxon>Mizuhopecten</taxon>
    </lineage>
</organism>
<accession>A0A210QKV7</accession>
<protein>
    <submittedName>
        <fullName evidence="3">Uncharacterized protein</fullName>
    </submittedName>
</protein>
<proteinExistence type="predicted"/>
<evidence type="ECO:0000256" key="2">
    <source>
        <dbReference type="SAM" id="Phobius"/>
    </source>
</evidence>
<feature type="transmembrane region" description="Helical" evidence="2">
    <location>
        <begin position="12"/>
        <end position="35"/>
    </location>
</feature>
<keyword evidence="2" id="KW-0472">Membrane</keyword>
<keyword evidence="4" id="KW-1185">Reference proteome</keyword>
<evidence type="ECO:0000313" key="3">
    <source>
        <dbReference type="EMBL" id="OWF49385.1"/>
    </source>
</evidence>
<dbReference type="Proteomes" id="UP000242188">
    <property type="component" value="Unassembled WGS sequence"/>
</dbReference>